<dbReference type="HOGENOM" id="CLU_1313744_0_0_7"/>
<dbReference type="KEGG" id="dba:Dbac_0883"/>
<evidence type="ECO:0000313" key="1">
    <source>
        <dbReference type="EMBL" id="ACU89001.1"/>
    </source>
</evidence>
<keyword evidence="2" id="KW-1185">Reference proteome</keyword>
<sequence>MKRIICHGDIAASVSNGGFVRFPKYLMLNTYDRLPGLDNATWQAMSLASKSVFPVMLYFKYISEEFKIAIPSQDTLCKLSGIGSRNTIMKACNELCNLGICNRLRYMANNGHMAHGYDISLELEMHAEKRFMPLPKYVIKNGLWAKLGGTRVAQALYWAMRSFVGQSSDAEVLVCNANRKELCERAGISVTSFYAAEAALVDFGFVLPG</sequence>
<reference evidence="1 2" key="1">
    <citation type="journal article" date="2009" name="Stand. Genomic Sci.">
        <title>Complete genome sequence of Desulfomicrobium baculatum type strain (X).</title>
        <authorList>
            <person name="Copeland A."/>
            <person name="Spring S."/>
            <person name="Goker M."/>
            <person name="Schneider S."/>
            <person name="Lapidus A."/>
            <person name="Del Rio T.G."/>
            <person name="Tice H."/>
            <person name="Cheng J.F."/>
            <person name="Chen F."/>
            <person name="Nolan M."/>
            <person name="Bruce D."/>
            <person name="Goodwin L."/>
            <person name="Pitluck S."/>
            <person name="Ivanova N."/>
            <person name="Mavrommatis K."/>
            <person name="Ovchinnikova G."/>
            <person name="Pati A."/>
            <person name="Chen A."/>
            <person name="Palaniappan K."/>
            <person name="Land M."/>
            <person name="Hauser L."/>
            <person name="Chang Y.J."/>
            <person name="Jeffries C.C."/>
            <person name="Meincke L."/>
            <person name="Sims D."/>
            <person name="Brettin T."/>
            <person name="Detter J.C."/>
            <person name="Han C."/>
            <person name="Chain P."/>
            <person name="Bristow J."/>
            <person name="Eisen J.A."/>
            <person name="Markowitz V."/>
            <person name="Hugenholtz P."/>
            <person name="Kyrpides N.C."/>
            <person name="Klenk H.P."/>
            <person name="Lucas S."/>
        </authorList>
    </citation>
    <scope>NUCLEOTIDE SEQUENCE [LARGE SCALE GENOMIC DNA]</scope>
    <source>
        <strain evidence="2">DSM 4028 / VKM B-1378 / X</strain>
    </source>
</reference>
<dbReference type="Proteomes" id="UP000002216">
    <property type="component" value="Chromosome"/>
</dbReference>
<protein>
    <submittedName>
        <fullName evidence="1">Uncharacterized protein</fullName>
    </submittedName>
</protein>
<proteinExistence type="predicted"/>
<organism evidence="1 2">
    <name type="scientific">Desulfomicrobium baculatum (strain DSM 4028 / VKM B-1378 / X)</name>
    <name type="common">Desulfovibrio baculatus</name>
    <dbReference type="NCBI Taxonomy" id="525897"/>
    <lineage>
        <taxon>Bacteria</taxon>
        <taxon>Pseudomonadati</taxon>
        <taxon>Thermodesulfobacteriota</taxon>
        <taxon>Desulfovibrionia</taxon>
        <taxon>Desulfovibrionales</taxon>
        <taxon>Desulfomicrobiaceae</taxon>
        <taxon>Desulfomicrobium</taxon>
    </lineage>
</organism>
<evidence type="ECO:0000313" key="2">
    <source>
        <dbReference type="Proteomes" id="UP000002216"/>
    </source>
</evidence>
<dbReference type="AlphaFoldDB" id="C7LPF8"/>
<gene>
    <name evidence="1" type="ordered locus">Dbac_0883</name>
</gene>
<accession>C7LPF8</accession>
<name>C7LPF8_DESBD</name>
<dbReference type="EMBL" id="CP001629">
    <property type="protein sequence ID" value="ACU89001.1"/>
    <property type="molecule type" value="Genomic_DNA"/>
</dbReference>
<dbReference type="RefSeq" id="WP_015773101.1">
    <property type="nucleotide sequence ID" value="NC_013173.1"/>
</dbReference>